<evidence type="ECO:0000256" key="2">
    <source>
        <dbReference type="PIRSR" id="PIRSR039004-2"/>
    </source>
</evidence>
<feature type="binding site" evidence="1">
    <location>
        <position position="269"/>
    </location>
    <ligand>
        <name>Zn(2+)</name>
        <dbReference type="ChEBI" id="CHEBI:29105"/>
        <label>1</label>
    </ligand>
</feature>
<dbReference type="InterPro" id="IPR011059">
    <property type="entry name" value="Metal-dep_hydrolase_composite"/>
</dbReference>
<dbReference type="STRING" id="53346.A5802_001895"/>
<dbReference type="NCBIfam" id="NF006689">
    <property type="entry name" value="PRK09237.1"/>
    <property type="match status" value="1"/>
</dbReference>
<dbReference type="PIRSF" id="PIRSF039004">
    <property type="entry name" value="ADE_EF_0837"/>
    <property type="match status" value="1"/>
</dbReference>
<keyword evidence="1" id="KW-0479">Metal-binding</keyword>
<dbReference type="EMBL" id="MSTR01000014">
    <property type="protein sequence ID" value="ONN41465.1"/>
    <property type="molecule type" value="Genomic_DNA"/>
</dbReference>
<name>A0A1V2UEU1_ENTMU</name>
<feature type="binding site" evidence="1">
    <location>
        <position position="59"/>
    </location>
    <ligand>
        <name>Zn(2+)</name>
        <dbReference type="ChEBI" id="CHEBI:29105"/>
        <label>1</label>
    </ligand>
</feature>
<dbReference type="PANTHER" id="PTHR42717">
    <property type="entry name" value="DIHYDROOROTASE-RELATED"/>
    <property type="match status" value="1"/>
</dbReference>
<accession>A0A1V2UEU1</accession>
<proteinExistence type="predicted"/>
<feature type="binding site" evidence="1">
    <location>
        <position position="57"/>
    </location>
    <ligand>
        <name>Zn(2+)</name>
        <dbReference type="ChEBI" id="CHEBI:29105"/>
        <label>1</label>
    </ligand>
</feature>
<dbReference type="InterPro" id="IPR047601">
    <property type="entry name" value="EF_0837-like"/>
</dbReference>
<dbReference type="Proteomes" id="UP000189299">
    <property type="component" value="Unassembled WGS sequence"/>
</dbReference>
<keyword evidence="1" id="KW-0862">Zinc</keyword>
<dbReference type="InterPro" id="IPR032466">
    <property type="entry name" value="Metal_Hydrolase"/>
</dbReference>
<reference evidence="4 5" key="1">
    <citation type="submission" date="2016-12" db="EMBL/GenBank/DDBJ databases">
        <authorList>
            <person name="Song W.-J."/>
            <person name="Kurnit D.M."/>
        </authorList>
    </citation>
    <scope>NUCLEOTIDE SEQUENCE [LARGE SCALE GENOMIC DNA]</scope>
    <source>
        <strain evidence="4 5">CGB1038-1_S1</strain>
    </source>
</reference>
<dbReference type="RefSeq" id="WP_077151921.1">
    <property type="nucleotide sequence ID" value="NZ_CABMMO010000014.1"/>
</dbReference>
<feature type="site" description="Transition state stabilizer" evidence="3">
    <location>
        <position position="153"/>
    </location>
</feature>
<dbReference type="GO" id="GO:0046872">
    <property type="term" value="F:metal ion binding"/>
    <property type="evidence" value="ECO:0007669"/>
    <property type="project" value="UniProtKB-KW"/>
</dbReference>
<dbReference type="PANTHER" id="PTHR42717:SF1">
    <property type="entry name" value="IMIDAZOLONEPROPIONASE AND RELATED AMIDOHYDROLASES"/>
    <property type="match status" value="1"/>
</dbReference>
<dbReference type="GO" id="GO:0019213">
    <property type="term" value="F:deacetylase activity"/>
    <property type="evidence" value="ECO:0007669"/>
    <property type="project" value="InterPro"/>
</dbReference>
<evidence type="ECO:0000256" key="1">
    <source>
        <dbReference type="PIRSR" id="PIRSR039004-1"/>
    </source>
</evidence>
<dbReference type="Gene3D" id="3.20.20.140">
    <property type="entry name" value="Metal-dependent hydrolases"/>
    <property type="match status" value="1"/>
</dbReference>
<feature type="binding site" evidence="1">
    <location>
        <position position="185"/>
    </location>
    <ligand>
        <name>Zn(2+)</name>
        <dbReference type="ChEBI" id="CHEBI:29105"/>
        <label>2</label>
    </ligand>
</feature>
<evidence type="ECO:0000313" key="4">
    <source>
        <dbReference type="EMBL" id="ONN41465.1"/>
    </source>
</evidence>
<dbReference type="AlphaFoldDB" id="A0A1V2UEU1"/>
<sequence length="370" mass="40878">MFDLIIRNSQELGKEPVDIGVKNGKIALISKHIEESGKQELVLSDEQYLSAGWIDDHVHCFEEMTLYYDYPDEIGVDKGVTTVIDAGTTGAENIHTFYEHAKQAKTNVLALLNISKWGIVEQDELADLSKIQTDLVHQKLTELPDFIVGLKARMSKTVVGKNGITPLKLAKEIQKQNAGLTLMVHIGSAPPRLDEILAHMGKNDVMTHCFNGKPNGIIDPATNEIKSFVKKAIADGVVFDIGHGTDSFNFDVAETALHAGIKADSISTDIYIRNRKNGPVYDLATTMEKLYVVGYSWKEILEKVTSAPARQFNLATKGNIKEGFDADFTIYKFLDQEKQLMDSNGNTRTTTQQIIPVSVIIGGVSYDCES</sequence>
<dbReference type="NCBIfam" id="TIGR03583">
    <property type="entry name" value="EF_0837"/>
    <property type="match status" value="1"/>
</dbReference>
<dbReference type="SUPFAM" id="SSF51556">
    <property type="entry name" value="Metallo-dependent hydrolases"/>
    <property type="match status" value="1"/>
</dbReference>
<dbReference type="SUPFAM" id="SSF51338">
    <property type="entry name" value="Composite domain of metallo-dependent hydrolases"/>
    <property type="match status" value="1"/>
</dbReference>
<dbReference type="InterPro" id="IPR020043">
    <property type="entry name" value="Deacetylase_Atu3266-like"/>
</dbReference>
<dbReference type="GO" id="GO:0016810">
    <property type="term" value="F:hydrolase activity, acting on carbon-nitrogen (but not peptide) bonds"/>
    <property type="evidence" value="ECO:0007669"/>
    <property type="project" value="InterPro"/>
</dbReference>
<evidence type="ECO:0000256" key="3">
    <source>
        <dbReference type="PIRSR" id="PIRSR039004-3"/>
    </source>
</evidence>
<organism evidence="4 5">
    <name type="scientific">Enterococcus mundtii</name>
    <dbReference type="NCBI Taxonomy" id="53346"/>
    <lineage>
        <taxon>Bacteria</taxon>
        <taxon>Bacillati</taxon>
        <taxon>Bacillota</taxon>
        <taxon>Bacilli</taxon>
        <taxon>Lactobacillales</taxon>
        <taxon>Enterococcaceae</taxon>
        <taxon>Enterococcus</taxon>
    </lineage>
</organism>
<gene>
    <name evidence="4" type="ORF">BTN92_12850</name>
</gene>
<feature type="binding site" evidence="1">
    <location>
        <position position="208"/>
    </location>
    <ligand>
        <name>Zn(2+)</name>
        <dbReference type="ChEBI" id="CHEBI:29105"/>
        <label>2</label>
    </ligand>
</feature>
<protein>
    <submittedName>
        <fullName evidence="4">Dihydroorotase</fullName>
    </submittedName>
</protein>
<dbReference type="Gene3D" id="2.30.40.10">
    <property type="entry name" value="Urease, subunit C, domain 1"/>
    <property type="match status" value="1"/>
</dbReference>
<dbReference type="Pfam" id="PF22647">
    <property type="entry name" value="EF_0837-like_N"/>
    <property type="match status" value="1"/>
</dbReference>
<feature type="binding site" description="via carbamate group" evidence="1">
    <location>
        <position position="151"/>
    </location>
    <ligand>
        <name>Zn(2+)</name>
        <dbReference type="ChEBI" id="CHEBI:29105"/>
        <label>2</label>
    </ligand>
</feature>
<evidence type="ECO:0000313" key="5">
    <source>
        <dbReference type="Proteomes" id="UP000189299"/>
    </source>
</evidence>
<feature type="modified residue" description="N6-carboxylysine" evidence="2">
    <location>
        <position position="151"/>
    </location>
</feature>
<feature type="binding site" description="via carbamate group" evidence="1">
    <location>
        <position position="151"/>
    </location>
    <ligand>
        <name>Zn(2+)</name>
        <dbReference type="ChEBI" id="CHEBI:29105"/>
        <label>1</label>
    </ligand>
</feature>
<comment type="caution">
    <text evidence="4">The sequence shown here is derived from an EMBL/GenBank/DDBJ whole genome shotgun (WGS) entry which is preliminary data.</text>
</comment>
<dbReference type="OrthoDB" id="9796020at2"/>